<dbReference type="Proteomes" id="UP000242450">
    <property type="component" value="Chromosome 5"/>
</dbReference>
<name>A0A212DA04_CEREH</name>
<reference evidence="2 3" key="1">
    <citation type="journal article" date="2018" name="Mol. Genet. Genomics">
        <title>The red deer Cervus elaphus genome CerEla1.0: sequencing, annotating, genes, and chromosomes.</title>
        <authorList>
            <person name="Bana N.A."/>
            <person name="Nyiri A."/>
            <person name="Nagy J."/>
            <person name="Frank K."/>
            <person name="Nagy T."/>
            <person name="Steger V."/>
            <person name="Schiller M."/>
            <person name="Lakatos P."/>
            <person name="Sugar L."/>
            <person name="Horn P."/>
            <person name="Barta E."/>
            <person name="Orosz L."/>
        </authorList>
    </citation>
    <scope>NUCLEOTIDE SEQUENCE [LARGE SCALE GENOMIC DNA]</scope>
    <source>
        <strain evidence="2">Hungarian</strain>
    </source>
</reference>
<proteinExistence type="predicted"/>
<sequence length="63" mass="6488">MTRRVRDGERVMPGDTGRSVRTDLEGCSLLRPGAPPSDSAAGLGPPPPLALAPLPRERRGGGG</sequence>
<organism evidence="2 3">
    <name type="scientific">Cervus elaphus hippelaphus</name>
    <name type="common">European red deer</name>
    <dbReference type="NCBI Taxonomy" id="46360"/>
    <lineage>
        <taxon>Eukaryota</taxon>
        <taxon>Metazoa</taxon>
        <taxon>Chordata</taxon>
        <taxon>Craniata</taxon>
        <taxon>Vertebrata</taxon>
        <taxon>Euteleostomi</taxon>
        <taxon>Mammalia</taxon>
        <taxon>Eutheria</taxon>
        <taxon>Laurasiatheria</taxon>
        <taxon>Artiodactyla</taxon>
        <taxon>Ruminantia</taxon>
        <taxon>Pecora</taxon>
        <taxon>Cervidae</taxon>
        <taxon>Cervinae</taxon>
        <taxon>Cervus</taxon>
    </lineage>
</organism>
<keyword evidence="3" id="KW-1185">Reference proteome</keyword>
<evidence type="ECO:0000313" key="3">
    <source>
        <dbReference type="Proteomes" id="UP000242450"/>
    </source>
</evidence>
<protein>
    <submittedName>
        <fullName evidence="2">Uncharacterized protein</fullName>
    </submittedName>
</protein>
<comment type="caution">
    <text evidence="2">The sequence shown here is derived from an EMBL/GenBank/DDBJ whole genome shotgun (WGS) entry which is preliminary data.</text>
</comment>
<evidence type="ECO:0000256" key="1">
    <source>
        <dbReference type="SAM" id="MobiDB-lite"/>
    </source>
</evidence>
<evidence type="ECO:0000313" key="2">
    <source>
        <dbReference type="EMBL" id="OWK15042.1"/>
    </source>
</evidence>
<accession>A0A212DA04</accession>
<dbReference type="EMBL" id="MKHE01000005">
    <property type="protein sequence ID" value="OWK15042.1"/>
    <property type="molecule type" value="Genomic_DNA"/>
</dbReference>
<feature type="compositionally biased region" description="Basic and acidic residues" evidence="1">
    <location>
        <begin position="1"/>
        <end position="24"/>
    </location>
</feature>
<gene>
    <name evidence="2" type="ORF">Celaphus_00000014</name>
</gene>
<dbReference type="AlphaFoldDB" id="A0A212DA04"/>
<feature type="region of interest" description="Disordered" evidence="1">
    <location>
        <begin position="1"/>
        <end position="63"/>
    </location>
</feature>